<name>A0A5M3XVM9_9ACTN</name>
<protein>
    <recommendedName>
        <fullName evidence="3">Three-Cys-motif partner protein TcmP</fullName>
    </recommendedName>
</protein>
<dbReference type="AlphaFoldDB" id="A0A5M3XVM9"/>
<gene>
    <name evidence="1" type="ORF">Aple_081340</name>
</gene>
<organism evidence="1 2">
    <name type="scientific">Acrocarpospora pleiomorpha</name>
    <dbReference type="NCBI Taxonomy" id="90975"/>
    <lineage>
        <taxon>Bacteria</taxon>
        <taxon>Bacillati</taxon>
        <taxon>Actinomycetota</taxon>
        <taxon>Actinomycetes</taxon>
        <taxon>Streptosporangiales</taxon>
        <taxon>Streptosporangiaceae</taxon>
        <taxon>Acrocarpospora</taxon>
    </lineage>
</organism>
<dbReference type="NCBIfam" id="TIGR04474">
    <property type="entry name" value="tcm_partner"/>
    <property type="match status" value="1"/>
</dbReference>
<dbReference type="EMBL" id="BLAF01000064">
    <property type="protein sequence ID" value="GES25235.1"/>
    <property type="molecule type" value="Genomic_DNA"/>
</dbReference>
<keyword evidence="2" id="KW-1185">Reference proteome</keyword>
<comment type="caution">
    <text evidence="1">The sequence shown here is derived from an EMBL/GenBank/DDBJ whole genome shotgun (WGS) entry which is preliminary data.</text>
</comment>
<evidence type="ECO:0000313" key="2">
    <source>
        <dbReference type="Proteomes" id="UP000377595"/>
    </source>
</evidence>
<accession>A0A5M3XVM9</accession>
<sequence length="370" mass="42453">MGQPDELLWDSEPRTVIKHRIYRRYLDCWMGKICQSFQHATIVDAFAGPGVYKDGLDGSPVVIAKAFLEHLHSERFNNLSVLCVEKRKDRRDHLESLLKGISRPTKLRLDVLEAGEALARHAQLDAIAHQYHPQTPTLWILDPFNWGGVPFELVRACLRRPRDEVLITWFADEIYRFCEDPSKEAALDRHFGHGAWREARKVRGEGPRKEALLKAYRQGIESLPGNTFTESFSVASKNAHARYSLMFATHDMRGMACFNQAKWRTDPHRGQSANEWTYERPTLFDPEPDLSRLRRGFESFAGHARTFESLVNLAQRLGFTEPQVRTTLNEMAEDGLAIRESPVKSKTPWPAASLIRFYVPTPEEDTDKVP</sequence>
<reference evidence="1 2" key="1">
    <citation type="submission" date="2019-10" db="EMBL/GenBank/DDBJ databases">
        <title>Whole genome shotgun sequence of Acrocarpospora pleiomorpha NBRC 16267.</title>
        <authorList>
            <person name="Ichikawa N."/>
            <person name="Kimura A."/>
            <person name="Kitahashi Y."/>
            <person name="Komaki H."/>
            <person name="Oguchi A."/>
        </authorList>
    </citation>
    <scope>NUCLEOTIDE SEQUENCE [LARGE SCALE GENOMIC DNA]</scope>
    <source>
        <strain evidence="1 2">NBRC 16267</strain>
    </source>
</reference>
<proteinExistence type="predicted"/>
<dbReference type="Proteomes" id="UP000377595">
    <property type="component" value="Unassembled WGS sequence"/>
</dbReference>
<evidence type="ECO:0008006" key="3">
    <source>
        <dbReference type="Google" id="ProtNLM"/>
    </source>
</evidence>
<evidence type="ECO:0000313" key="1">
    <source>
        <dbReference type="EMBL" id="GES25235.1"/>
    </source>
</evidence>
<dbReference type="InterPro" id="IPR031009">
    <property type="entry name" value="Tcm_partner"/>
</dbReference>
<dbReference type="RefSeq" id="WP_170321913.1">
    <property type="nucleotide sequence ID" value="NZ_BAAAHM010000027.1"/>
</dbReference>